<feature type="transmembrane region" description="Helical" evidence="5">
    <location>
        <begin position="338"/>
        <end position="358"/>
    </location>
</feature>
<dbReference type="AlphaFoldDB" id="A0A1M4Y3H6"/>
<protein>
    <submittedName>
        <fullName evidence="7">Exopolysaccharide production protein ExoQ</fullName>
    </submittedName>
</protein>
<feature type="transmembrane region" description="Helical" evidence="5">
    <location>
        <begin position="53"/>
        <end position="70"/>
    </location>
</feature>
<feature type="transmembrane region" description="Helical" evidence="5">
    <location>
        <begin position="108"/>
        <end position="126"/>
    </location>
</feature>
<evidence type="ECO:0000256" key="3">
    <source>
        <dbReference type="ARBA" id="ARBA00022989"/>
    </source>
</evidence>
<sequence length="446" mass="48508">MRSLTYRGDGKLSVRWRTIEWWGAGICLLLQTGAFFPLLMAGPVGELSDAGKAKLRLVSLPVYAFTLLILSQNVRPFLIALARNVPLQLLTLLPLASVVWSVSPSTTLRRAIGLLFSILLAYVLAIRFTPRQLLLLLMIVIGVCIVASLGAVVALPSYARTPTDGTIRGVFLTKNTLGWYASVLALICGVIALDGSMGYRKTALALLVASLACLAGSTSMTAIIATTSAACVYVIYALLPKVRGVVRVVYVLVVIQTAVLILVVMHEYLVPLLTALGKDATLTGRVPLWELVDAEISRHLLLGFGFQAFWTEGNPLAWAIWNKVAWMPPHAHNGYRDILLSFGVGGFVLFCGVVMRAVHQGAVLQCREPQEGWLWLNVFLIMVLVMNLTESLFLNQNDCIATMFATAIIMFSVCAPVRADQIIRYSPVAEPDFAPPLSPATNESNP</sequence>
<evidence type="ECO:0000256" key="4">
    <source>
        <dbReference type="ARBA" id="ARBA00023136"/>
    </source>
</evidence>
<feature type="transmembrane region" description="Helical" evidence="5">
    <location>
        <begin position="248"/>
        <end position="269"/>
    </location>
</feature>
<feature type="transmembrane region" description="Helical" evidence="5">
    <location>
        <begin position="133"/>
        <end position="157"/>
    </location>
</feature>
<dbReference type="OrthoDB" id="4391260at2"/>
<dbReference type="InterPro" id="IPR007016">
    <property type="entry name" value="O-antigen_ligase-rel_domated"/>
</dbReference>
<dbReference type="GO" id="GO:0016020">
    <property type="term" value="C:membrane"/>
    <property type="evidence" value="ECO:0007669"/>
    <property type="project" value="UniProtKB-SubCell"/>
</dbReference>
<feature type="transmembrane region" description="Helical" evidence="5">
    <location>
        <begin position="21"/>
        <end position="41"/>
    </location>
</feature>
<evidence type="ECO:0000313" key="8">
    <source>
        <dbReference type="Proteomes" id="UP000184485"/>
    </source>
</evidence>
<accession>A0A1M4Y3H6</accession>
<dbReference type="PANTHER" id="PTHR37422:SF17">
    <property type="entry name" value="O-ANTIGEN LIGASE"/>
    <property type="match status" value="1"/>
</dbReference>
<feature type="transmembrane region" description="Helical" evidence="5">
    <location>
        <begin position="373"/>
        <end position="393"/>
    </location>
</feature>
<evidence type="ECO:0000256" key="2">
    <source>
        <dbReference type="ARBA" id="ARBA00022692"/>
    </source>
</evidence>
<dbReference type="STRING" id="1122133.SAMN02745157_1407"/>
<keyword evidence="3 5" id="KW-1133">Transmembrane helix</keyword>
<dbReference type="InterPro" id="IPR051533">
    <property type="entry name" value="WaaL-like"/>
</dbReference>
<keyword evidence="8" id="KW-1185">Reference proteome</keyword>
<name>A0A1M4Y3H6_9HYPH</name>
<proteinExistence type="predicted"/>
<organism evidence="7 8">
    <name type="scientific">Kaistia soli DSM 19436</name>
    <dbReference type="NCBI Taxonomy" id="1122133"/>
    <lineage>
        <taxon>Bacteria</taxon>
        <taxon>Pseudomonadati</taxon>
        <taxon>Pseudomonadota</taxon>
        <taxon>Alphaproteobacteria</taxon>
        <taxon>Hyphomicrobiales</taxon>
        <taxon>Kaistiaceae</taxon>
        <taxon>Kaistia</taxon>
    </lineage>
</organism>
<evidence type="ECO:0000256" key="1">
    <source>
        <dbReference type="ARBA" id="ARBA00004141"/>
    </source>
</evidence>
<evidence type="ECO:0000256" key="5">
    <source>
        <dbReference type="SAM" id="Phobius"/>
    </source>
</evidence>
<evidence type="ECO:0000313" key="7">
    <source>
        <dbReference type="EMBL" id="SHF00032.1"/>
    </source>
</evidence>
<keyword evidence="4 5" id="KW-0472">Membrane</keyword>
<dbReference type="Pfam" id="PF04932">
    <property type="entry name" value="Wzy_C"/>
    <property type="match status" value="1"/>
</dbReference>
<feature type="transmembrane region" description="Helical" evidence="5">
    <location>
        <begin position="177"/>
        <end position="196"/>
    </location>
</feature>
<feature type="transmembrane region" description="Helical" evidence="5">
    <location>
        <begin position="203"/>
        <end position="236"/>
    </location>
</feature>
<evidence type="ECO:0000259" key="6">
    <source>
        <dbReference type="Pfam" id="PF04932"/>
    </source>
</evidence>
<dbReference type="PANTHER" id="PTHR37422">
    <property type="entry name" value="TEICHURONIC ACID BIOSYNTHESIS PROTEIN TUAE"/>
    <property type="match status" value="1"/>
</dbReference>
<dbReference type="RefSeq" id="WP_073051952.1">
    <property type="nucleotide sequence ID" value="NZ_FQUP01000001.1"/>
</dbReference>
<keyword evidence="2 5" id="KW-0812">Transmembrane</keyword>
<feature type="transmembrane region" description="Helical" evidence="5">
    <location>
        <begin position="400"/>
        <end position="419"/>
    </location>
</feature>
<gene>
    <name evidence="7" type="ORF">SAMN02745157_1407</name>
</gene>
<dbReference type="EMBL" id="FQUP01000001">
    <property type="protein sequence ID" value="SHF00032.1"/>
    <property type="molecule type" value="Genomic_DNA"/>
</dbReference>
<dbReference type="Proteomes" id="UP000184485">
    <property type="component" value="Unassembled WGS sequence"/>
</dbReference>
<comment type="subcellular location">
    <subcellularLocation>
        <location evidence="1">Membrane</location>
        <topology evidence="1">Multi-pass membrane protein</topology>
    </subcellularLocation>
</comment>
<feature type="domain" description="O-antigen ligase-related" evidence="6">
    <location>
        <begin position="206"/>
        <end position="351"/>
    </location>
</feature>
<reference evidence="7 8" key="1">
    <citation type="submission" date="2016-11" db="EMBL/GenBank/DDBJ databases">
        <authorList>
            <person name="Jaros S."/>
            <person name="Januszkiewicz K."/>
            <person name="Wedrychowicz H."/>
        </authorList>
    </citation>
    <scope>NUCLEOTIDE SEQUENCE [LARGE SCALE GENOMIC DNA]</scope>
    <source>
        <strain evidence="7 8">DSM 19436</strain>
    </source>
</reference>